<protein>
    <recommendedName>
        <fullName evidence="6">Alpha/beta hydrolase family protein</fullName>
    </recommendedName>
</protein>
<evidence type="ECO:0008006" key="6">
    <source>
        <dbReference type="Google" id="ProtNLM"/>
    </source>
</evidence>
<dbReference type="PANTHER" id="PTHR22946">
    <property type="entry name" value="DIENELACTONE HYDROLASE DOMAIN-CONTAINING PROTEIN-RELATED"/>
    <property type="match status" value="1"/>
</dbReference>
<gene>
    <name evidence="4" type="ORF">Cme02nite_37260</name>
</gene>
<evidence type="ECO:0000256" key="3">
    <source>
        <dbReference type="SAM" id="SignalP"/>
    </source>
</evidence>
<keyword evidence="3" id="KW-0732">Signal</keyword>
<evidence type="ECO:0000313" key="5">
    <source>
        <dbReference type="Proteomes" id="UP000660339"/>
    </source>
</evidence>
<dbReference type="RefSeq" id="WP_166379815.1">
    <property type="nucleotide sequence ID" value="NZ_BAAATT010000005.1"/>
</dbReference>
<dbReference type="InterPro" id="IPR050261">
    <property type="entry name" value="FrsA_esterase"/>
</dbReference>
<evidence type="ECO:0000256" key="2">
    <source>
        <dbReference type="ARBA" id="ARBA00022801"/>
    </source>
</evidence>
<feature type="signal peptide" evidence="3">
    <location>
        <begin position="1"/>
        <end position="24"/>
    </location>
</feature>
<dbReference type="SUPFAM" id="SSF53474">
    <property type="entry name" value="alpha/beta-Hydrolases"/>
    <property type="match status" value="1"/>
</dbReference>
<dbReference type="EMBL" id="BONJ01000020">
    <property type="protein sequence ID" value="GIG15394.1"/>
    <property type="molecule type" value="Genomic_DNA"/>
</dbReference>
<sequence length="276" mass="29216">MRRRTAIIAAGLLLLAGCGSPTSEQETAPSSVVRIDFARGADRPLPTEVHLPPGRGRHPLVVFVHGYTCHVSEYADLIANWVVAGFAVAAPTFPYTNGAAAKLDVMDLLNQPQDVTAVLDGLLARAAKAGDPLYGRIDADRIAAGGHSLGGMTTVGALGKWRDPRLKAGIVLAGSAREVGAEFRGEPAAMLFIHGTGDQVVTIDQGRAAYDAVPWPKAFLTLPSGTHRNPFMSPADPDFEVVAESTTDFLRWRLNGDADARVRLAAIGTRFEDGLG</sequence>
<evidence type="ECO:0000313" key="4">
    <source>
        <dbReference type="EMBL" id="GIG15394.1"/>
    </source>
</evidence>
<dbReference type="Gene3D" id="3.40.50.1820">
    <property type="entry name" value="alpha/beta hydrolase"/>
    <property type="match status" value="1"/>
</dbReference>
<dbReference type="InterPro" id="IPR029058">
    <property type="entry name" value="AB_hydrolase_fold"/>
</dbReference>
<keyword evidence="5" id="KW-1185">Reference proteome</keyword>
<reference evidence="4" key="1">
    <citation type="submission" date="2021-01" db="EMBL/GenBank/DDBJ databases">
        <title>Whole genome shotgun sequence of Catellatospora methionotrophica NBRC 14553.</title>
        <authorList>
            <person name="Komaki H."/>
            <person name="Tamura T."/>
        </authorList>
    </citation>
    <scope>NUCLEOTIDE SEQUENCE</scope>
    <source>
        <strain evidence="4">NBRC 14553</strain>
    </source>
</reference>
<comment type="caution">
    <text evidence="4">The sequence shown here is derived from an EMBL/GenBank/DDBJ whole genome shotgun (WGS) entry which is preliminary data.</text>
</comment>
<proteinExistence type="inferred from homology"/>
<evidence type="ECO:0000256" key="1">
    <source>
        <dbReference type="ARBA" id="ARBA00008645"/>
    </source>
</evidence>
<accession>A0A8J3PG63</accession>
<dbReference type="Proteomes" id="UP000660339">
    <property type="component" value="Unassembled WGS sequence"/>
</dbReference>
<dbReference type="Pfam" id="PF07224">
    <property type="entry name" value="Chlorophyllase"/>
    <property type="match status" value="1"/>
</dbReference>
<organism evidence="4 5">
    <name type="scientific">Catellatospora methionotrophica</name>
    <dbReference type="NCBI Taxonomy" id="121620"/>
    <lineage>
        <taxon>Bacteria</taxon>
        <taxon>Bacillati</taxon>
        <taxon>Actinomycetota</taxon>
        <taxon>Actinomycetes</taxon>
        <taxon>Micromonosporales</taxon>
        <taxon>Micromonosporaceae</taxon>
        <taxon>Catellatospora</taxon>
    </lineage>
</organism>
<keyword evidence="2" id="KW-0378">Hydrolase</keyword>
<dbReference type="PANTHER" id="PTHR22946:SF9">
    <property type="entry name" value="POLYKETIDE TRANSFERASE AF380"/>
    <property type="match status" value="1"/>
</dbReference>
<comment type="similarity">
    <text evidence="1">Belongs to the AB hydrolase superfamily.</text>
</comment>
<dbReference type="PROSITE" id="PS51257">
    <property type="entry name" value="PROKAR_LIPOPROTEIN"/>
    <property type="match status" value="1"/>
</dbReference>
<dbReference type="GO" id="GO:0052689">
    <property type="term" value="F:carboxylic ester hydrolase activity"/>
    <property type="evidence" value="ECO:0007669"/>
    <property type="project" value="UniProtKB-ARBA"/>
</dbReference>
<name>A0A8J3PG63_9ACTN</name>
<feature type="chain" id="PRO_5039139644" description="Alpha/beta hydrolase family protein" evidence="3">
    <location>
        <begin position="25"/>
        <end position="276"/>
    </location>
</feature>
<dbReference type="AlphaFoldDB" id="A0A8J3PG63"/>
<dbReference type="InterPro" id="IPR017395">
    <property type="entry name" value="Chlorophyllase-like"/>
</dbReference>